<dbReference type="PANTHER" id="PTHR36684:SF1">
    <property type="entry name" value="CYTOCHROME C OXIDASE ASSEMBLY PROTEIN COX14"/>
    <property type="match status" value="1"/>
</dbReference>
<dbReference type="PANTHER" id="PTHR36684">
    <property type="entry name" value="CYTOCHROME C OXIDASE ASSEMBLY PROTEIN COX14"/>
    <property type="match status" value="1"/>
</dbReference>
<keyword evidence="5 6" id="KW-0472">Membrane</keyword>
<sequence>MGARLTWGKRGALRSQSDASSLGDRWSARFPLLPTRRFLKVTVSKHFFSYCFNTDVIGRRVAKSMAGGGKKLVDVGYRIFSGSMMLLTVYGGYLCSARVYRYLQRRSHLRAEVERQALEDLKE</sequence>
<evidence type="ECO:0000313" key="8">
    <source>
        <dbReference type="RefSeq" id="XP_032833532.1"/>
    </source>
</evidence>
<evidence type="ECO:0000256" key="6">
    <source>
        <dbReference type="SAM" id="Phobius"/>
    </source>
</evidence>
<dbReference type="RefSeq" id="XP_032833532.1">
    <property type="nucleotide sequence ID" value="XM_032977641.1"/>
</dbReference>
<evidence type="ECO:0000256" key="5">
    <source>
        <dbReference type="ARBA" id="ARBA00023136"/>
    </source>
</evidence>
<gene>
    <name evidence="8" type="primary">LOC116956159</name>
</gene>
<keyword evidence="2 6" id="KW-0812">Transmembrane</keyword>
<evidence type="ECO:0000256" key="2">
    <source>
        <dbReference type="ARBA" id="ARBA00022692"/>
    </source>
</evidence>
<dbReference type="AlphaFoldDB" id="A0AAJ7UC42"/>
<evidence type="ECO:0000313" key="7">
    <source>
        <dbReference type="Proteomes" id="UP001318040"/>
    </source>
</evidence>
<dbReference type="Pfam" id="PF14880">
    <property type="entry name" value="COX14"/>
    <property type="match status" value="1"/>
</dbReference>
<dbReference type="CTD" id="84987"/>
<feature type="transmembrane region" description="Helical" evidence="6">
    <location>
        <begin position="79"/>
        <end position="100"/>
    </location>
</feature>
<dbReference type="InterPro" id="IPR029208">
    <property type="entry name" value="COX14"/>
</dbReference>
<evidence type="ECO:0000256" key="1">
    <source>
        <dbReference type="ARBA" id="ARBA00004304"/>
    </source>
</evidence>
<keyword evidence="7" id="KW-1185">Reference proteome</keyword>
<dbReference type="GO" id="GO:0031966">
    <property type="term" value="C:mitochondrial membrane"/>
    <property type="evidence" value="ECO:0007669"/>
    <property type="project" value="UniProtKB-SubCell"/>
</dbReference>
<dbReference type="Proteomes" id="UP001318040">
    <property type="component" value="Chromosome 63"/>
</dbReference>
<accession>A0AAJ7UC42</accession>
<reference evidence="8" key="1">
    <citation type="submission" date="2025-08" db="UniProtKB">
        <authorList>
            <consortium name="RefSeq"/>
        </authorList>
    </citation>
    <scope>IDENTIFICATION</scope>
    <source>
        <tissue evidence="8">Sperm</tissue>
    </source>
</reference>
<evidence type="ECO:0000256" key="3">
    <source>
        <dbReference type="ARBA" id="ARBA00022989"/>
    </source>
</evidence>
<evidence type="ECO:0000256" key="4">
    <source>
        <dbReference type="ARBA" id="ARBA00023128"/>
    </source>
</evidence>
<keyword evidence="4" id="KW-0496">Mitochondrion</keyword>
<keyword evidence="3 6" id="KW-1133">Transmembrane helix</keyword>
<proteinExistence type="predicted"/>
<name>A0AAJ7UC42_PETMA</name>
<dbReference type="KEGG" id="pmrn:116956159"/>
<organism evidence="7 8">
    <name type="scientific">Petromyzon marinus</name>
    <name type="common">Sea lamprey</name>
    <dbReference type="NCBI Taxonomy" id="7757"/>
    <lineage>
        <taxon>Eukaryota</taxon>
        <taxon>Metazoa</taxon>
        <taxon>Chordata</taxon>
        <taxon>Craniata</taxon>
        <taxon>Vertebrata</taxon>
        <taxon>Cyclostomata</taxon>
        <taxon>Hyperoartia</taxon>
        <taxon>Petromyzontiformes</taxon>
        <taxon>Petromyzontidae</taxon>
        <taxon>Petromyzon</taxon>
    </lineage>
</organism>
<protein>
    <submittedName>
        <fullName evidence="8">Uncharacterized protein LOC116956159 isoform X1</fullName>
    </submittedName>
</protein>
<comment type="subcellular location">
    <subcellularLocation>
        <location evidence="1">Mitochondrion membrane</location>
        <topology evidence="1">Single-pass membrane protein</topology>
    </subcellularLocation>
</comment>